<comment type="subcellular location">
    <subcellularLocation>
        <location evidence="1">Nucleus</location>
    </subcellularLocation>
</comment>
<name>A0A6A3CVV3_HIBSY</name>
<dbReference type="GO" id="GO:0006289">
    <property type="term" value="P:nucleotide-excision repair"/>
    <property type="evidence" value="ECO:0007669"/>
    <property type="project" value="InterPro"/>
</dbReference>
<sequence>MPQVNIIAKNFMDTVASLPAIKLDMLYRNQFICEAILSSLPHLAKKYVLQMLYIDDPITSKSLQEWVIAADGSSKHTVSIDRLIPLRVFERGLLRQREKEAPRLTESGFQFMLMDTNAQLWYVIREYISNSENLDTLTDDQTAIIKDLADLGLVKLQKEGELVYSY</sequence>
<keyword evidence="1" id="KW-0804">Transcription</keyword>
<keyword evidence="3" id="KW-1185">Reference proteome</keyword>
<dbReference type="AlphaFoldDB" id="A0A6A3CVV3"/>
<dbReference type="InterPro" id="IPR004598">
    <property type="entry name" value="TFIIH_p52/Tfb2"/>
</dbReference>
<keyword evidence="1" id="KW-0227">DNA damage</keyword>
<evidence type="ECO:0000313" key="2">
    <source>
        <dbReference type="EMBL" id="KAE8733246.1"/>
    </source>
</evidence>
<dbReference type="Pfam" id="PF03849">
    <property type="entry name" value="Tfb2"/>
    <property type="match status" value="2"/>
</dbReference>
<gene>
    <name evidence="2" type="ORF">F3Y22_tig00001478pilonHSYRG00530</name>
</gene>
<organism evidence="2 3">
    <name type="scientific">Hibiscus syriacus</name>
    <name type="common">Rose of Sharon</name>
    <dbReference type="NCBI Taxonomy" id="106335"/>
    <lineage>
        <taxon>Eukaryota</taxon>
        <taxon>Viridiplantae</taxon>
        <taxon>Streptophyta</taxon>
        <taxon>Embryophyta</taxon>
        <taxon>Tracheophyta</taxon>
        <taxon>Spermatophyta</taxon>
        <taxon>Magnoliopsida</taxon>
        <taxon>eudicotyledons</taxon>
        <taxon>Gunneridae</taxon>
        <taxon>Pentapetalae</taxon>
        <taxon>rosids</taxon>
        <taxon>malvids</taxon>
        <taxon>Malvales</taxon>
        <taxon>Malvaceae</taxon>
        <taxon>Malvoideae</taxon>
        <taxon>Hibiscus</taxon>
    </lineage>
</organism>
<dbReference type="GO" id="GO:0003690">
    <property type="term" value="F:double-stranded DNA binding"/>
    <property type="evidence" value="ECO:0007669"/>
    <property type="project" value="TreeGrafter"/>
</dbReference>
<dbReference type="GO" id="GO:0001671">
    <property type="term" value="F:ATPase activator activity"/>
    <property type="evidence" value="ECO:0007669"/>
    <property type="project" value="InterPro"/>
</dbReference>
<proteinExistence type="inferred from homology"/>
<keyword evidence="1" id="KW-0805">Transcription regulation</keyword>
<reference evidence="2" key="1">
    <citation type="submission" date="2019-09" db="EMBL/GenBank/DDBJ databases">
        <title>Draft genome information of white flower Hibiscus syriacus.</title>
        <authorList>
            <person name="Kim Y.-M."/>
        </authorList>
    </citation>
    <scope>NUCLEOTIDE SEQUENCE [LARGE SCALE GENOMIC DNA]</scope>
    <source>
        <strain evidence="2">YM2019G1</strain>
    </source>
</reference>
<keyword evidence="1" id="KW-0539">Nucleus</keyword>
<dbReference type="GO" id="GO:0005675">
    <property type="term" value="C:transcription factor TFIIH holo complex"/>
    <property type="evidence" value="ECO:0007669"/>
    <property type="project" value="TreeGrafter"/>
</dbReference>
<comment type="similarity">
    <text evidence="1">Belongs to the TFB2 family.</text>
</comment>
<accession>A0A6A3CVV3</accession>
<dbReference type="EMBL" id="VEPZ02000123">
    <property type="protein sequence ID" value="KAE8733246.1"/>
    <property type="molecule type" value="Genomic_DNA"/>
</dbReference>
<comment type="function">
    <text evidence="1">Component of the general transcription and DNA repair factor IIH (TFIIH) core complex which is involved in general and transcription-coupled nucleotide excision repair (NER) of damaged DNA.</text>
</comment>
<dbReference type="GO" id="GO:0000439">
    <property type="term" value="C:transcription factor TFIIH core complex"/>
    <property type="evidence" value="ECO:0007669"/>
    <property type="project" value="InterPro"/>
</dbReference>
<dbReference type="PANTHER" id="PTHR13152:SF0">
    <property type="entry name" value="GENERAL TRANSCRIPTION FACTOR IIH SUBUNIT 4"/>
    <property type="match status" value="1"/>
</dbReference>
<keyword evidence="1" id="KW-0234">DNA repair</keyword>
<dbReference type="PANTHER" id="PTHR13152">
    <property type="entry name" value="TFIIH, POLYPEPTIDE 4"/>
    <property type="match status" value="1"/>
</dbReference>
<comment type="caution">
    <text evidence="2">The sequence shown here is derived from an EMBL/GenBank/DDBJ whole genome shotgun (WGS) entry which is preliminary data.</text>
</comment>
<protein>
    <recommendedName>
        <fullName evidence="1">RNA polymerase II transcription factor B subunit 2</fullName>
    </recommendedName>
</protein>
<dbReference type="Proteomes" id="UP000436088">
    <property type="component" value="Unassembled WGS sequence"/>
</dbReference>
<evidence type="ECO:0000256" key="1">
    <source>
        <dbReference type="RuleBase" id="RU364024"/>
    </source>
</evidence>
<evidence type="ECO:0000313" key="3">
    <source>
        <dbReference type="Proteomes" id="UP000436088"/>
    </source>
</evidence>